<sequence>MTYYFIIGITVLVSVIVNTILKNKFRNYSKLYLQSRMSGKEIAEKMLIDHGIHDVNVLSVTGELTDHYNPINKTINLSENVYNDSTAASVAVAAHECGHALQHRLGYNLLKLRNYLIPILSLSSKFVNIAIMSGLTIFYSSGGKDSLILKLGIGLFFLVVIFSFITLPIEFDASNRALFWLKTKNMVNYQEYHKARESLNLAAMTYVVSSLGCLAQLIYFLSIFTNDDNSNSITKKD</sequence>
<keyword evidence="1" id="KW-0472">Membrane</keyword>
<gene>
    <name evidence="2" type="ORF">STAT_443</name>
</gene>
<proteinExistence type="predicted"/>
<dbReference type="Pfam" id="PF04298">
    <property type="entry name" value="Zn_peptidase_2"/>
    <property type="match status" value="1"/>
</dbReference>
<organism evidence="2 3">
    <name type="scientific">Blattabacterium cuenoti STAT</name>
    <dbReference type="NCBI Taxonomy" id="1457030"/>
    <lineage>
        <taxon>Bacteria</taxon>
        <taxon>Pseudomonadati</taxon>
        <taxon>Bacteroidota</taxon>
        <taxon>Flavobacteriia</taxon>
        <taxon>Flavobacteriales</taxon>
        <taxon>Blattabacteriaceae</taxon>
        <taxon>Blattabacterium</taxon>
    </lineage>
</organism>
<accession>A0A224AKL4</accession>
<dbReference type="OrthoDB" id="9784298at2"/>
<evidence type="ECO:0000313" key="3">
    <source>
        <dbReference type="Proteomes" id="UP000263619"/>
    </source>
</evidence>
<feature type="transmembrane region" description="Helical" evidence="1">
    <location>
        <begin position="199"/>
        <end position="221"/>
    </location>
</feature>
<dbReference type="Gene3D" id="3.40.390.10">
    <property type="entry name" value="Collagenase (Catalytic Domain)"/>
    <property type="match status" value="1"/>
</dbReference>
<keyword evidence="1" id="KW-1133">Transmembrane helix</keyword>
<dbReference type="AlphaFoldDB" id="A0A224AKL4"/>
<feature type="transmembrane region" description="Helical" evidence="1">
    <location>
        <begin position="115"/>
        <end position="141"/>
    </location>
</feature>
<dbReference type="EMBL" id="AP014608">
    <property type="protein sequence ID" value="BBA17359.1"/>
    <property type="molecule type" value="Genomic_DNA"/>
</dbReference>
<dbReference type="InterPro" id="IPR024079">
    <property type="entry name" value="MetalloPept_cat_dom_sf"/>
</dbReference>
<keyword evidence="1" id="KW-0812">Transmembrane</keyword>
<feature type="transmembrane region" description="Helical" evidence="1">
    <location>
        <begin position="147"/>
        <end position="169"/>
    </location>
</feature>
<dbReference type="PANTHER" id="PTHR36434">
    <property type="entry name" value="MEMBRANE PROTEASE YUGP-RELATED"/>
    <property type="match status" value="1"/>
</dbReference>
<feature type="transmembrane region" description="Helical" evidence="1">
    <location>
        <begin position="6"/>
        <end position="21"/>
    </location>
</feature>
<evidence type="ECO:0000313" key="2">
    <source>
        <dbReference type="EMBL" id="BBA17359.1"/>
    </source>
</evidence>
<dbReference type="PANTHER" id="PTHR36434:SF1">
    <property type="entry name" value="MEMBRANE PROTEASE YUGP-RELATED"/>
    <property type="match status" value="1"/>
</dbReference>
<evidence type="ECO:0000256" key="1">
    <source>
        <dbReference type="SAM" id="Phobius"/>
    </source>
</evidence>
<dbReference type="GO" id="GO:0008237">
    <property type="term" value="F:metallopeptidase activity"/>
    <property type="evidence" value="ECO:0007669"/>
    <property type="project" value="InterPro"/>
</dbReference>
<reference evidence="2 3" key="1">
    <citation type="submission" date="2014-06" db="EMBL/GenBank/DDBJ databases">
        <title>Genome sequence of the intracellular symbiont Blattabacterium cuenoti, strain STAT from the wood feeding cockroach Salganea taiwanensis taiwanensis.</title>
        <authorList>
            <person name="Kinjo Y."/>
            <person name="Ohkuma M."/>
            <person name="Tokuda G."/>
        </authorList>
    </citation>
    <scope>NUCLEOTIDE SEQUENCE [LARGE SCALE GENOMIC DNA]</scope>
    <source>
        <strain evidence="2 3">STAT</strain>
    </source>
</reference>
<name>A0A224AKL4_9FLAO</name>
<dbReference type="Proteomes" id="UP000263619">
    <property type="component" value="Chromosome"/>
</dbReference>
<protein>
    <submittedName>
        <fullName evidence="2">Putative neutral zinc metallopeptidase</fullName>
    </submittedName>
</protein>
<keyword evidence="3" id="KW-1185">Reference proteome</keyword>
<dbReference type="RefSeq" id="WP_119305614.1">
    <property type="nucleotide sequence ID" value="NZ_AP014608.1"/>
</dbReference>
<dbReference type="InterPro" id="IPR007395">
    <property type="entry name" value="Zn_peptidase_2"/>
</dbReference>